<keyword evidence="3" id="KW-1185">Reference proteome</keyword>
<evidence type="ECO:0000256" key="1">
    <source>
        <dbReference type="SAM" id="MobiDB-lite"/>
    </source>
</evidence>
<gene>
    <name evidence="2" type="ORF">H696_06335</name>
</gene>
<dbReference type="EMBL" id="KK198028">
    <property type="protein sequence ID" value="KCV67243.1"/>
    <property type="molecule type" value="Genomic_DNA"/>
</dbReference>
<evidence type="ECO:0000313" key="3">
    <source>
        <dbReference type="Proteomes" id="UP000030693"/>
    </source>
</evidence>
<sequence length="131" mass="13836">AASCAGRGGRVRPAANRGTPPLPQGRPAADSPRRGGRAPTAGNARLICRLRSGPVLIPRPSWPPGAAPARARPRPANHWQEPHRPPACPGALRPQGRPPRRAPEVRAARSHGLARWSPSAECGRSGVNQYT</sequence>
<accession>A0A058YZW5</accession>
<dbReference type="GO" id="GO:0003677">
    <property type="term" value="F:DNA binding"/>
    <property type="evidence" value="ECO:0007669"/>
    <property type="project" value="InterPro"/>
</dbReference>
<dbReference type="AlphaFoldDB" id="A0A058YZW5"/>
<dbReference type="InterPro" id="IPR017956">
    <property type="entry name" value="AT_hook_DNA-bd_motif"/>
</dbReference>
<protein>
    <submittedName>
        <fullName evidence="2">Uncharacterized protein</fullName>
    </submittedName>
</protein>
<proteinExistence type="predicted"/>
<dbReference type="RefSeq" id="XP_009498352.1">
    <property type="nucleotide sequence ID" value="XM_009500077.1"/>
</dbReference>
<organism evidence="2">
    <name type="scientific">Fonticula alba</name>
    <name type="common">Slime mold</name>
    <dbReference type="NCBI Taxonomy" id="691883"/>
    <lineage>
        <taxon>Eukaryota</taxon>
        <taxon>Rotosphaerida</taxon>
        <taxon>Fonticulaceae</taxon>
        <taxon>Fonticula</taxon>
    </lineage>
</organism>
<feature type="non-terminal residue" evidence="2">
    <location>
        <position position="1"/>
    </location>
</feature>
<dbReference type="GeneID" id="20531060"/>
<name>A0A058YZW5_FONAL</name>
<reference evidence="2" key="1">
    <citation type="submission" date="2013-04" db="EMBL/GenBank/DDBJ databases">
        <title>The Genome Sequence of Fonticula alba ATCC 38817.</title>
        <authorList>
            <consortium name="The Broad Institute Genomics Platform"/>
            <person name="Russ C."/>
            <person name="Cuomo C."/>
            <person name="Burger G."/>
            <person name="Gray M.W."/>
            <person name="Holland P.W.H."/>
            <person name="King N."/>
            <person name="Lang F.B.F."/>
            <person name="Roger A.J."/>
            <person name="Ruiz-Trillo I."/>
            <person name="Brown M."/>
            <person name="Walker B."/>
            <person name="Young S."/>
            <person name="Zeng Q."/>
            <person name="Gargeya S."/>
            <person name="Fitzgerald M."/>
            <person name="Haas B."/>
            <person name="Abouelleil A."/>
            <person name="Allen A.W."/>
            <person name="Alvarado L."/>
            <person name="Arachchi H.M."/>
            <person name="Berlin A.M."/>
            <person name="Chapman S.B."/>
            <person name="Gainer-Dewar J."/>
            <person name="Goldberg J."/>
            <person name="Griggs A."/>
            <person name="Gujja S."/>
            <person name="Hansen M."/>
            <person name="Howarth C."/>
            <person name="Imamovic A."/>
            <person name="Ireland A."/>
            <person name="Larimer J."/>
            <person name="McCowan C."/>
            <person name="Murphy C."/>
            <person name="Pearson M."/>
            <person name="Poon T.W."/>
            <person name="Priest M."/>
            <person name="Roberts A."/>
            <person name="Saif S."/>
            <person name="Shea T."/>
            <person name="Sisk P."/>
            <person name="Sykes S."/>
            <person name="Wortman J."/>
            <person name="Nusbaum C."/>
            <person name="Birren B."/>
        </authorList>
    </citation>
    <scope>NUCLEOTIDE SEQUENCE [LARGE SCALE GENOMIC DNA]</scope>
    <source>
        <strain evidence="2">ATCC 38817</strain>
    </source>
</reference>
<dbReference type="Proteomes" id="UP000030693">
    <property type="component" value="Unassembled WGS sequence"/>
</dbReference>
<feature type="compositionally biased region" description="Low complexity" evidence="1">
    <location>
        <begin position="67"/>
        <end position="76"/>
    </location>
</feature>
<dbReference type="PRINTS" id="PR00929">
    <property type="entry name" value="ATHOOK"/>
</dbReference>
<evidence type="ECO:0000313" key="2">
    <source>
        <dbReference type="EMBL" id="KCV67243.1"/>
    </source>
</evidence>
<feature type="region of interest" description="Disordered" evidence="1">
    <location>
        <begin position="1"/>
        <end position="131"/>
    </location>
</feature>